<keyword evidence="5 8" id="KW-1133">Transmembrane helix</keyword>
<dbReference type="PATRIC" id="fig|411473.3.peg.1287"/>
<keyword evidence="10" id="KW-1185">Reference proteome</keyword>
<dbReference type="GO" id="GO:0016746">
    <property type="term" value="F:acyltransferase activity"/>
    <property type="evidence" value="ECO:0007669"/>
    <property type="project" value="UniProtKB-KW"/>
</dbReference>
<feature type="transmembrane region" description="Helical" evidence="8">
    <location>
        <begin position="31"/>
        <end position="62"/>
    </location>
</feature>
<feature type="transmembrane region" description="Helical" evidence="8">
    <location>
        <begin position="146"/>
        <end position="166"/>
    </location>
</feature>
<keyword evidence="7" id="KW-0012">Acyltransferase</keyword>
<dbReference type="STRING" id="411473.RUMCAL_01583"/>
<evidence type="ECO:0000256" key="3">
    <source>
        <dbReference type="ARBA" id="ARBA00022475"/>
    </source>
</evidence>
<dbReference type="PANTHER" id="PTHR13285:SF18">
    <property type="entry name" value="PROTEIN-CYSTEINE N-PALMITOYLTRANSFERASE RASP"/>
    <property type="match status" value="1"/>
</dbReference>
<dbReference type="InterPro" id="IPR004299">
    <property type="entry name" value="MBOAT_fam"/>
</dbReference>
<feature type="transmembrane region" description="Helical" evidence="8">
    <location>
        <begin position="74"/>
        <end position="96"/>
    </location>
</feature>
<dbReference type="GO" id="GO:0042121">
    <property type="term" value="P:alginic acid biosynthetic process"/>
    <property type="evidence" value="ECO:0007669"/>
    <property type="project" value="InterPro"/>
</dbReference>
<dbReference type="GO" id="GO:0005886">
    <property type="term" value="C:plasma membrane"/>
    <property type="evidence" value="ECO:0007669"/>
    <property type="project" value="UniProtKB-SubCell"/>
</dbReference>
<keyword evidence="7" id="KW-0808">Transferase</keyword>
<dbReference type="PIRSF" id="PIRSF016636">
    <property type="entry name" value="AlgI_DltB"/>
    <property type="match status" value="1"/>
</dbReference>
<dbReference type="InterPro" id="IPR024194">
    <property type="entry name" value="Ac/AlaTfrase_AlgI/DltB"/>
</dbReference>
<sequence>MVFSRLFFIYLFFPICFLCYFATKKTSYRNAVLIVFSLLFYACGDISFLWLVVASALVNFVLGRGIDKFRDKAPAKAFLALGLVLNLGTLVGFKYTGFFIENLNNWFSLSIPVPDLPLPLGISFFTFRTVSYLIDCAWGKVKAERNFFTFLLYVSFFPITISGPIARYETMQADLHQRRVSADDLSIGFGRIAVGLSKKVILADRLSGIVDQFLGNDFTTQTTLGVWYGVILYALQMYFDFSGYSDMAIGIARIFGFHLDENFRHPFLCKDITEFWQRWHISLGTFFRDYLLYVPLFGKRRKIGGLLLVWFCTGLWHGASWNYIIWGIYYGLFLMLEMGIGKKGMKKIPAVLRHLCNKIVIIVGFGIFYCTGGIDQLGDMLLAMAGQNGTGWLDTMLVTSVQNNLFLLMAALLCCFPLLELPKKIMAKNPAANVALSVTGTVLAAGLLVISSILMVDATNTPFLYTKF</sequence>
<name>U2M8X6_9FIRM</name>
<evidence type="ECO:0000313" key="9">
    <source>
        <dbReference type="EMBL" id="ERJ95773.1"/>
    </source>
</evidence>
<proteinExistence type="inferred from homology"/>
<evidence type="ECO:0000256" key="7">
    <source>
        <dbReference type="PIRNR" id="PIRNR016636"/>
    </source>
</evidence>
<evidence type="ECO:0000256" key="5">
    <source>
        <dbReference type="ARBA" id="ARBA00022989"/>
    </source>
</evidence>
<dbReference type="PANTHER" id="PTHR13285">
    <property type="entry name" value="ACYLTRANSFERASE"/>
    <property type="match status" value="1"/>
</dbReference>
<evidence type="ECO:0000313" key="10">
    <source>
        <dbReference type="Proteomes" id="UP000016662"/>
    </source>
</evidence>
<evidence type="ECO:0000256" key="8">
    <source>
        <dbReference type="SAM" id="Phobius"/>
    </source>
</evidence>
<feature type="transmembrane region" description="Helical" evidence="8">
    <location>
        <begin position="116"/>
        <end position="134"/>
    </location>
</feature>
<evidence type="ECO:0000256" key="4">
    <source>
        <dbReference type="ARBA" id="ARBA00022692"/>
    </source>
</evidence>
<feature type="transmembrane region" description="Helical" evidence="8">
    <location>
        <begin position="307"/>
        <end position="334"/>
    </location>
</feature>
<feature type="transmembrane region" description="Helical" evidence="8">
    <location>
        <begin position="401"/>
        <end position="419"/>
    </location>
</feature>
<dbReference type="InterPro" id="IPR028362">
    <property type="entry name" value="AlgI"/>
</dbReference>
<comment type="similarity">
    <text evidence="2 7">Belongs to the membrane-bound acyltransferase family.</text>
</comment>
<comment type="subcellular location">
    <subcellularLocation>
        <location evidence="1">Cell membrane</location>
        <topology evidence="1">Multi-pass membrane protein</topology>
    </subcellularLocation>
</comment>
<dbReference type="Proteomes" id="UP000016662">
    <property type="component" value="Unassembled WGS sequence"/>
</dbReference>
<evidence type="ECO:0000256" key="1">
    <source>
        <dbReference type="ARBA" id="ARBA00004651"/>
    </source>
</evidence>
<keyword evidence="6 7" id="KW-0472">Membrane</keyword>
<feature type="transmembrane region" description="Helical" evidence="8">
    <location>
        <begin position="431"/>
        <end position="456"/>
    </location>
</feature>
<dbReference type="RefSeq" id="WP_021683054.1">
    <property type="nucleotide sequence ID" value="NZ_KI260457.1"/>
</dbReference>
<dbReference type="OrthoDB" id="9805788at2"/>
<protein>
    <submittedName>
        <fullName evidence="9">MBOAT family protein</fullName>
    </submittedName>
</protein>
<reference evidence="9 10" key="1">
    <citation type="submission" date="2013-07" db="EMBL/GenBank/DDBJ databases">
        <authorList>
            <person name="Weinstock G."/>
            <person name="Sodergren E."/>
            <person name="Wylie T."/>
            <person name="Fulton L."/>
            <person name="Fulton R."/>
            <person name="Fronick C."/>
            <person name="O'Laughlin M."/>
            <person name="Godfrey J."/>
            <person name="Miner T."/>
            <person name="Herter B."/>
            <person name="Appelbaum E."/>
            <person name="Cordes M."/>
            <person name="Lek S."/>
            <person name="Wollam A."/>
            <person name="Pepin K.H."/>
            <person name="Palsikar V.B."/>
            <person name="Mitreva M."/>
            <person name="Wilson R.K."/>
        </authorList>
    </citation>
    <scope>NUCLEOTIDE SEQUENCE [LARGE SCALE GENOMIC DNA]</scope>
    <source>
        <strain evidence="9 10">ATCC 27760</strain>
    </source>
</reference>
<keyword evidence="4 8" id="KW-0812">Transmembrane</keyword>
<dbReference type="PIRSF" id="PIRSF500217">
    <property type="entry name" value="AlgI"/>
    <property type="match status" value="1"/>
</dbReference>
<dbReference type="Pfam" id="PF03062">
    <property type="entry name" value="MBOAT"/>
    <property type="match status" value="1"/>
</dbReference>
<evidence type="ECO:0000256" key="6">
    <source>
        <dbReference type="ARBA" id="ARBA00023136"/>
    </source>
</evidence>
<comment type="caution">
    <text evidence="9">The sequence shown here is derived from an EMBL/GenBank/DDBJ whole genome shotgun (WGS) entry which is preliminary data.</text>
</comment>
<organism evidence="9 10">
    <name type="scientific">Ruminococcus callidus ATCC 27760</name>
    <dbReference type="NCBI Taxonomy" id="411473"/>
    <lineage>
        <taxon>Bacteria</taxon>
        <taxon>Bacillati</taxon>
        <taxon>Bacillota</taxon>
        <taxon>Clostridia</taxon>
        <taxon>Eubacteriales</taxon>
        <taxon>Oscillospiraceae</taxon>
        <taxon>Ruminococcus</taxon>
    </lineage>
</organism>
<evidence type="ECO:0000256" key="2">
    <source>
        <dbReference type="ARBA" id="ARBA00010323"/>
    </source>
</evidence>
<feature type="transmembrane region" description="Helical" evidence="8">
    <location>
        <begin position="355"/>
        <end position="374"/>
    </location>
</feature>
<dbReference type="HOGENOM" id="CLU_025255_1_3_9"/>
<gene>
    <name evidence="9" type="ORF">RUMCAL_01583</name>
</gene>
<dbReference type="InterPro" id="IPR051085">
    <property type="entry name" value="MB_O-acyltransferase"/>
</dbReference>
<dbReference type="eggNOG" id="COG1696">
    <property type="taxonomic scope" value="Bacteria"/>
</dbReference>
<accession>U2M8X6</accession>
<dbReference type="AlphaFoldDB" id="U2M8X6"/>
<dbReference type="EMBL" id="AWVF01000196">
    <property type="protein sequence ID" value="ERJ95773.1"/>
    <property type="molecule type" value="Genomic_DNA"/>
</dbReference>
<keyword evidence="3 7" id="KW-1003">Cell membrane</keyword>